<name>A0AAV2DJN4_9ROSI</name>
<dbReference type="InterPro" id="IPR026960">
    <property type="entry name" value="RVT-Znf"/>
</dbReference>
<dbReference type="InterPro" id="IPR002156">
    <property type="entry name" value="RNaseH_domain"/>
</dbReference>
<dbReference type="GO" id="GO:0003676">
    <property type="term" value="F:nucleic acid binding"/>
    <property type="evidence" value="ECO:0007669"/>
    <property type="project" value="InterPro"/>
</dbReference>
<dbReference type="GO" id="GO:0004523">
    <property type="term" value="F:RNA-DNA hybrid ribonuclease activity"/>
    <property type="evidence" value="ECO:0007669"/>
    <property type="project" value="InterPro"/>
</dbReference>
<dbReference type="CDD" id="cd06222">
    <property type="entry name" value="RNase_H_like"/>
    <property type="match status" value="1"/>
</dbReference>
<dbReference type="AlphaFoldDB" id="A0AAV2DJN4"/>
<dbReference type="SUPFAM" id="SSF53098">
    <property type="entry name" value="Ribonuclease H-like"/>
    <property type="match status" value="1"/>
</dbReference>
<keyword evidence="3" id="KW-1185">Reference proteome</keyword>
<dbReference type="Gene3D" id="3.30.420.10">
    <property type="entry name" value="Ribonuclease H-like superfamily/Ribonuclease H"/>
    <property type="match status" value="1"/>
</dbReference>
<dbReference type="InterPro" id="IPR044730">
    <property type="entry name" value="RNase_H-like_dom_plant"/>
</dbReference>
<proteinExistence type="predicted"/>
<dbReference type="InterPro" id="IPR053151">
    <property type="entry name" value="RNase_H-like"/>
</dbReference>
<organism evidence="2 3">
    <name type="scientific">Linum trigynum</name>
    <dbReference type="NCBI Taxonomy" id="586398"/>
    <lineage>
        <taxon>Eukaryota</taxon>
        <taxon>Viridiplantae</taxon>
        <taxon>Streptophyta</taxon>
        <taxon>Embryophyta</taxon>
        <taxon>Tracheophyta</taxon>
        <taxon>Spermatophyta</taxon>
        <taxon>Magnoliopsida</taxon>
        <taxon>eudicotyledons</taxon>
        <taxon>Gunneridae</taxon>
        <taxon>Pentapetalae</taxon>
        <taxon>rosids</taxon>
        <taxon>fabids</taxon>
        <taxon>Malpighiales</taxon>
        <taxon>Linaceae</taxon>
        <taxon>Linum</taxon>
    </lineage>
</organism>
<dbReference type="InterPro" id="IPR012337">
    <property type="entry name" value="RNaseH-like_sf"/>
</dbReference>
<evidence type="ECO:0000313" key="2">
    <source>
        <dbReference type="EMBL" id="CAL1373122.1"/>
    </source>
</evidence>
<dbReference type="PANTHER" id="PTHR47723">
    <property type="entry name" value="OS05G0353850 PROTEIN"/>
    <property type="match status" value="1"/>
</dbReference>
<gene>
    <name evidence="2" type="ORF">LTRI10_LOCUS15072</name>
</gene>
<protein>
    <recommendedName>
        <fullName evidence="1">RNase H type-1 domain-containing protein</fullName>
    </recommendedName>
</protein>
<evidence type="ECO:0000313" key="3">
    <source>
        <dbReference type="Proteomes" id="UP001497516"/>
    </source>
</evidence>
<feature type="domain" description="RNase H type-1" evidence="1">
    <location>
        <begin position="249"/>
        <end position="379"/>
    </location>
</feature>
<accession>A0AAV2DJN4</accession>
<dbReference type="Proteomes" id="UP001497516">
    <property type="component" value="Chromosome 2"/>
</dbReference>
<dbReference type="Pfam" id="PF13456">
    <property type="entry name" value="RVT_3"/>
    <property type="match status" value="1"/>
</dbReference>
<dbReference type="InterPro" id="IPR036397">
    <property type="entry name" value="RNaseH_sf"/>
</dbReference>
<sequence>MVADLWDPDNGWKLNEFQDSLPQHMIDNIRSVLVDPMAGEDDQSIWNLSSNGLFTASSAFKAISPQHQSSLPPSFWQRIWKLHVPERVRVFMWMASKGRLTTNSIRKYRHITQDDKCPECPDVSESNLHYLRDCVLAKAVWLKIIPAQEHSHFFSLGYENWLQENISNEDHGDWTGDWASYFSLITWYLWKYRNDSVFKGKKLSPSSLHNYVMAKAREWSKAWSEGRLDANAHDQHARTEALISWKAPAAGWGKMNTDGAAQGSPRIASAGGALRDSQGTWLGGFCSKMGNGTAIMAELWGILQGLQLAWKKGIRFLILESDSQLALDLIKNRTDAAHLHATILGLIRRLLAQGWVVQLAHTYREGNRVADWLSKHSLVYPFGTYELDEPPGDLKKIMQEDLLGVSFPRQVLQRSSSDN</sequence>
<dbReference type="Pfam" id="PF13966">
    <property type="entry name" value="zf-RVT"/>
    <property type="match status" value="1"/>
</dbReference>
<dbReference type="PROSITE" id="PS50879">
    <property type="entry name" value="RNASE_H_1"/>
    <property type="match status" value="1"/>
</dbReference>
<reference evidence="2 3" key="1">
    <citation type="submission" date="2024-04" db="EMBL/GenBank/DDBJ databases">
        <authorList>
            <person name="Fracassetti M."/>
        </authorList>
    </citation>
    <scope>NUCLEOTIDE SEQUENCE [LARGE SCALE GENOMIC DNA]</scope>
</reference>
<dbReference type="EMBL" id="OZ034815">
    <property type="protein sequence ID" value="CAL1373122.1"/>
    <property type="molecule type" value="Genomic_DNA"/>
</dbReference>
<evidence type="ECO:0000259" key="1">
    <source>
        <dbReference type="PROSITE" id="PS50879"/>
    </source>
</evidence>
<dbReference type="PANTHER" id="PTHR47723:SF13">
    <property type="entry name" value="PUTATIVE-RELATED"/>
    <property type="match status" value="1"/>
</dbReference>